<dbReference type="Proteomes" id="UP000184529">
    <property type="component" value="Unassembled WGS sequence"/>
</dbReference>
<dbReference type="OrthoDB" id="1807202at2"/>
<feature type="transmembrane region" description="Helical" evidence="1">
    <location>
        <begin position="26"/>
        <end position="45"/>
    </location>
</feature>
<gene>
    <name evidence="3" type="ORF">SAMN02745219_01078</name>
</gene>
<dbReference type="AlphaFoldDB" id="A0A1M6E0C2"/>
<evidence type="ECO:0000313" key="3">
    <source>
        <dbReference type="EMBL" id="SHI78820.1"/>
    </source>
</evidence>
<name>A0A1M6E0C2_9FIRM</name>
<keyword evidence="1" id="KW-1133">Transmembrane helix</keyword>
<organism evidence="3 4">
    <name type="scientific">Desulfofundulus thermosubterraneus DSM 16057</name>
    <dbReference type="NCBI Taxonomy" id="1121432"/>
    <lineage>
        <taxon>Bacteria</taxon>
        <taxon>Bacillati</taxon>
        <taxon>Bacillota</taxon>
        <taxon>Clostridia</taxon>
        <taxon>Eubacteriales</taxon>
        <taxon>Peptococcaceae</taxon>
        <taxon>Desulfofundulus</taxon>
    </lineage>
</organism>
<dbReference type="InterPro" id="IPR027783">
    <property type="entry name" value="Bacterial_PH-related"/>
</dbReference>
<accession>A0A1M6E0C2</accession>
<dbReference type="EMBL" id="FQZM01000011">
    <property type="protein sequence ID" value="SHI78820.1"/>
    <property type="molecule type" value="Genomic_DNA"/>
</dbReference>
<dbReference type="Pfam" id="PF10882">
    <property type="entry name" value="bPH_5"/>
    <property type="match status" value="1"/>
</dbReference>
<keyword evidence="4" id="KW-1185">Reference proteome</keyword>
<feature type="transmembrane region" description="Helical" evidence="1">
    <location>
        <begin position="80"/>
        <end position="101"/>
    </location>
</feature>
<proteinExistence type="predicted"/>
<evidence type="ECO:0000259" key="2">
    <source>
        <dbReference type="Pfam" id="PF10882"/>
    </source>
</evidence>
<keyword evidence="1" id="KW-0812">Transmembrane</keyword>
<feature type="transmembrane region" description="Helical" evidence="1">
    <location>
        <begin position="107"/>
        <end position="138"/>
    </location>
</feature>
<keyword evidence="1" id="KW-0472">Membrane</keyword>
<evidence type="ECO:0000313" key="4">
    <source>
        <dbReference type="Proteomes" id="UP000184529"/>
    </source>
</evidence>
<evidence type="ECO:0000256" key="1">
    <source>
        <dbReference type="SAM" id="Phobius"/>
    </source>
</evidence>
<protein>
    <submittedName>
        <fullName evidence="3">PH domain-containing protein</fullName>
    </submittedName>
</protein>
<reference evidence="4" key="1">
    <citation type="submission" date="2016-11" db="EMBL/GenBank/DDBJ databases">
        <authorList>
            <person name="Varghese N."/>
            <person name="Submissions S."/>
        </authorList>
    </citation>
    <scope>NUCLEOTIDE SEQUENCE [LARGE SCALE GENOMIC DNA]</scope>
    <source>
        <strain evidence="4">DSM 16057</strain>
    </source>
</reference>
<feature type="domain" description="Bacterial Pleckstrin homology" evidence="2">
    <location>
        <begin position="135"/>
        <end position="239"/>
    </location>
</feature>
<sequence>MEAGRRVKEPEPGRIQAVCRLAGCPAIFYGTSIAGAAVLLGLLRLSMEKEGEMLVTGTGQPHPAAEEKFALAPADPETTVALLVLTVPLGVLSLVGVAVGVSDPAELPGFFVVLCGIVLMTVLLMAVFFAFTPAAYILDAQGIRITRRLVRPVFVPYALVKNVATQRFAGPPFAIVRLGSYPPWGLFGYFGRFKVERLGWIRVYATSWKNEMVVLETDREPYFLSPAEPQRFCDALRTRLCGTAA</sequence>